<dbReference type="Proteomes" id="UP000000702">
    <property type="component" value="Unassembled WGS sequence"/>
</dbReference>
<reference evidence="2" key="1">
    <citation type="submission" date="2011-07" db="EMBL/GenBank/DDBJ databases">
        <title>Divergent evolution of antigenic variation in African trypanosomes.</title>
        <authorList>
            <person name="Jackson A.P."/>
            <person name="Berry A."/>
            <person name="Allison H.C."/>
            <person name="Burton P."/>
            <person name="Anderson J."/>
            <person name="Aslett M."/>
            <person name="Brown R."/>
            <person name="Corton N."/>
            <person name="Harris D."/>
            <person name="Hauser H."/>
            <person name="Gamble J."/>
            <person name="Gilderthorp R."/>
            <person name="McQuillan J."/>
            <person name="Quail M.A."/>
            <person name="Sanders M."/>
            <person name="Van Tonder A."/>
            <person name="Ginger M.L."/>
            <person name="Donelson J.E."/>
            <person name="Field M.C."/>
            <person name="Barry J.D."/>
            <person name="Berriman M."/>
            <person name="Hertz-Fowler C."/>
        </authorList>
    </citation>
    <scope>NUCLEOTIDE SEQUENCE [LARGE SCALE GENOMIC DNA]</scope>
    <source>
        <strain evidence="2">IL3000</strain>
    </source>
</reference>
<protein>
    <submittedName>
        <fullName evidence="1">Uncharacterized protein</fullName>
    </submittedName>
</protein>
<evidence type="ECO:0000313" key="1">
    <source>
        <dbReference type="EMBL" id="CCD13637.1"/>
    </source>
</evidence>
<dbReference type="EMBL" id="CAEQ01001222">
    <property type="protein sequence ID" value="CCD13637.1"/>
    <property type="molecule type" value="Genomic_DNA"/>
</dbReference>
<sequence length="107" mass="12598">MRKQLHLGPPIGQTDLMKFSSFSRMASYTSLQNIIFTSLLGQTETTFTKQVFIPFSFTLRAFSSKSSSWLFFFCHQREYSRGCKEAREKTRMYERVNTKGKRILDFI</sequence>
<keyword evidence="2" id="KW-1185">Reference proteome</keyword>
<reference evidence="1 2" key="2">
    <citation type="journal article" date="2012" name="Proc. Natl. Acad. Sci. U.S.A.">
        <title>Antigenic diversity is generated by distinct evolutionary mechanisms in African trypanosome species.</title>
        <authorList>
            <person name="Jackson A.P."/>
            <person name="Berry A."/>
            <person name="Aslett M."/>
            <person name="Allison H.C."/>
            <person name="Burton P."/>
            <person name="Vavrova-Anderson J."/>
            <person name="Brown R."/>
            <person name="Browne H."/>
            <person name="Corton N."/>
            <person name="Hauser H."/>
            <person name="Gamble J."/>
            <person name="Gilderthorp R."/>
            <person name="Marcello L."/>
            <person name="McQuillan J."/>
            <person name="Otto T.D."/>
            <person name="Quail M.A."/>
            <person name="Sanders M.J."/>
            <person name="van Tonder A."/>
            <person name="Ginger M.L."/>
            <person name="Field M.C."/>
            <person name="Barry J.D."/>
            <person name="Hertz-Fowler C."/>
            <person name="Berriman M."/>
        </authorList>
    </citation>
    <scope>NUCLEOTIDE SEQUENCE [LARGE SCALE GENOMIC DNA]</scope>
    <source>
        <strain evidence="1 2">IL3000</strain>
    </source>
</reference>
<proteinExistence type="predicted"/>
<evidence type="ECO:0000313" key="2">
    <source>
        <dbReference type="Proteomes" id="UP000000702"/>
    </source>
</evidence>
<organism evidence="1 2">
    <name type="scientific">Trypanosoma congolense (strain IL3000)</name>
    <dbReference type="NCBI Taxonomy" id="1068625"/>
    <lineage>
        <taxon>Eukaryota</taxon>
        <taxon>Discoba</taxon>
        <taxon>Euglenozoa</taxon>
        <taxon>Kinetoplastea</taxon>
        <taxon>Metakinetoplastina</taxon>
        <taxon>Trypanosomatida</taxon>
        <taxon>Trypanosomatidae</taxon>
        <taxon>Trypanosoma</taxon>
        <taxon>Nannomonas</taxon>
    </lineage>
</organism>
<dbReference type="AlphaFoldDB" id="F9W8V1"/>
<comment type="caution">
    <text evidence="1">The sequence shown here is derived from an EMBL/GenBank/DDBJ whole genome shotgun (WGS) entry which is preliminary data.</text>
</comment>
<accession>F9W8V1</accession>
<name>F9W8V1_TRYCI</name>
<gene>
    <name evidence="1" type="ORF">TCIL3000_0_43750</name>
</gene>